<dbReference type="GO" id="GO:0005886">
    <property type="term" value="C:plasma membrane"/>
    <property type="evidence" value="ECO:0007669"/>
    <property type="project" value="UniProtKB-ARBA"/>
</dbReference>
<dbReference type="InterPro" id="IPR031331">
    <property type="entry name" value="NEUT/ALK_ceramidase_C"/>
</dbReference>
<proteinExistence type="inferred from homology"/>
<sequence>MQKAFTNTEVVITGLCNIYTHYITTHEDQLFTLLLPAPVDNQPANSTFGQVLEQVHPRYKLGEVASVTFVAGNPRNSGDMVSHYKTFVTVERFQNNTGTWVVVHTDASWETRFHWIKGSGGQSNATVEWHIPLSAQSGTYRIRHFGHYKRFNIVTPVITAYEGVSDVFRVTKTL</sequence>
<comment type="similarity">
    <text evidence="1">Belongs to the neutral ceramidase family.</text>
</comment>
<gene>
    <name evidence="3" type="primary">asah2</name>
</gene>
<evidence type="ECO:0000313" key="4">
    <source>
        <dbReference type="Proteomes" id="UP000314983"/>
    </source>
</evidence>
<dbReference type="PANTHER" id="PTHR12670:SF1">
    <property type="entry name" value="NEUTRAL CERAMIDASE"/>
    <property type="match status" value="1"/>
</dbReference>
<evidence type="ECO:0000259" key="2">
    <source>
        <dbReference type="Pfam" id="PF17048"/>
    </source>
</evidence>
<dbReference type="PANTHER" id="PTHR12670">
    <property type="entry name" value="CERAMIDASE"/>
    <property type="match status" value="1"/>
</dbReference>
<dbReference type="GO" id="GO:0005737">
    <property type="term" value="C:cytoplasm"/>
    <property type="evidence" value="ECO:0007669"/>
    <property type="project" value="UniProtKB-ARBA"/>
</dbReference>
<dbReference type="InterPro" id="IPR006823">
    <property type="entry name" value="Ceramidase_alk"/>
</dbReference>
<organism evidence="3 4">
    <name type="scientific">Electrophorus electricus</name>
    <name type="common">Electric eel</name>
    <name type="synonym">Gymnotus electricus</name>
    <dbReference type="NCBI Taxonomy" id="8005"/>
    <lineage>
        <taxon>Eukaryota</taxon>
        <taxon>Metazoa</taxon>
        <taxon>Chordata</taxon>
        <taxon>Craniata</taxon>
        <taxon>Vertebrata</taxon>
        <taxon>Euteleostomi</taxon>
        <taxon>Actinopterygii</taxon>
        <taxon>Neopterygii</taxon>
        <taxon>Teleostei</taxon>
        <taxon>Ostariophysi</taxon>
        <taxon>Gymnotiformes</taxon>
        <taxon>Gymnotoidei</taxon>
        <taxon>Gymnotidae</taxon>
        <taxon>Electrophorus</taxon>
    </lineage>
</organism>
<dbReference type="Ensembl" id="ENSEEET00000005201.2">
    <property type="protein sequence ID" value="ENSEEEP00000005133.2"/>
    <property type="gene ID" value="ENSEEEG00000002581.2"/>
</dbReference>
<dbReference type="InterPro" id="IPR038445">
    <property type="entry name" value="NCDase_C_sf"/>
</dbReference>
<reference evidence="3" key="3">
    <citation type="submission" date="2020-05" db="EMBL/GenBank/DDBJ databases">
        <title>Electrophorus electricus (electric eel) genome, fEleEle1, primary haplotype.</title>
        <authorList>
            <person name="Myers G."/>
            <person name="Meyer A."/>
            <person name="Fedrigo O."/>
            <person name="Formenti G."/>
            <person name="Rhie A."/>
            <person name="Tracey A."/>
            <person name="Sims Y."/>
            <person name="Jarvis E.D."/>
        </authorList>
    </citation>
    <scope>NUCLEOTIDE SEQUENCE [LARGE SCALE GENOMIC DNA]</scope>
</reference>
<evidence type="ECO:0000313" key="3">
    <source>
        <dbReference type="Ensembl" id="ENSEEEP00000005133.2"/>
    </source>
</evidence>
<dbReference type="GO" id="GO:0017040">
    <property type="term" value="F:N-acylsphingosine amidohydrolase activity"/>
    <property type="evidence" value="ECO:0007669"/>
    <property type="project" value="InterPro"/>
</dbReference>
<evidence type="ECO:0000256" key="1">
    <source>
        <dbReference type="ARBA" id="ARBA00009835"/>
    </source>
</evidence>
<reference evidence="3" key="5">
    <citation type="submission" date="2025-09" db="UniProtKB">
        <authorList>
            <consortium name="Ensembl"/>
        </authorList>
    </citation>
    <scope>IDENTIFICATION</scope>
</reference>
<dbReference type="GO" id="GO:0042759">
    <property type="term" value="P:long-chain fatty acid biosynthetic process"/>
    <property type="evidence" value="ECO:0007669"/>
    <property type="project" value="TreeGrafter"/>
</dbReference>
<dbReference type="Pfam" id="PF17048">
    <property type="entry name" value="Ceramidse_alk_C"/>
    <property type="match status" value="1"/>
</dbReference>
<dbReference type="GeneTree" id="ENSGT00390000015792"/>
<reference evidence="3" key="4">
    <citation type="submission" date="2025-08" db="UniProtKB">
        <authorList>
            <consortium name="Ensembl"/>
        </authorList>
    </citation>
    <scope>IDENTIFICATION</scope>
</reference>
<dbReference type="GO" id="GO:0046512">
    <property type="term" value="P:sphingosine biosynthetic process"/>
    <property type="evidence" value="ECO:0007669"/>
    <property type="project" value="TreeGrafter"/>
</dbReference>
<dbReference type="FunFam" id="2.60.40.2300:FF:000001">
    <property type="entry name" value="N-acylsphingosine amidohydrolase 2"/>
    <property type="match status" value="1"/>
</dbReference>
<reference evidence="4" key="1">
    <citation type="journal article" date="2014" name="Science">
        <title>Nonhuman genetics. Genomic basis for the convergent evolution of electric organs.</title>
        <authorList>
            <person name="Gallant J.R."/>
            <person name="Traeger L.L."/>
            <person name="Volkening J.D."/>
            <person name="Moffett H."/>
            <person name="Chen P.H."/>
            <person name="Novina C.D."/>
            <person name="Phillips G.N.Jr."/>
            <person name="Anand R."/>
            <person name="Wells G.B."/>
            <person name="Pinch M."/>
            <person name="Guth R."/>
            <person name="Unguez G.A."/>
            <person name="Albert J.S."/>
            <person name="Zakon H.H."/>
            <person name="Samanta M.P."/>
            <person name="Sussman M.R."/>
        </authorList>
    </citation>
    <scope>NUCLEOTIDE SEQUENCE [LARGE SCALE GENOMIC DNA]</scope>
</reference>
<name>A0A4W4E009_ELEEL</name>
<keyword evidence="4" id="KW-1185">Reference proteome</keyword>
<dbReference type="GO" id="GO:0046514">
    <property type="term" value="P:ceramide catabolic process"/>
    <property type="evidence" value="ECO:0007669"/>
    <property type="project" value="InterPro"/>
</dbReference>
<reference evidence="4" key="2">
    <citation type="journal article" date="2017" name="Sci. Adv.">
        <title>A tail of two voltages: Proteomic comparison of the three electric organs of the electric eel.</title>
        <authorList>
            <person name="Traeger L.L."/>
            <person name="Sabat G."/>
            <person name="Barrett-Wilt G.A."/>
            <person name="Wells G.B."/>
            <person name="Sussman M.R."/>
        </authorList>
    </citation>
    <scope>NUCLEOTIDE SEQUENCE [LARGE SCALE GENOMIC DNA]</scope>
</reference>
<protein>
    <recommendedName>
        <fullName evidence="2">Neutral/alkaline non-lysosomal ceramidase C-terminal domain-containing protein</fullName>
    </recommendedName>
</protein>
<dbReference type="Proteomes" id="UP000314983">
    <property type="component" value="Chromosome 14"/>
</dbReference>
<dbReference type="Gene3D" id="2.60.40.2300">
    <property type="entry name" value="Neutral/alkaline non-lysosomal ceramidase, C-terminal domain"/>
    <property type="match status" value="1"/>
</dbReference>
<dbReference type="AlphaFoldDB" id="A0A4W4E009"/>
<feature type="domain" description="Neutral/alkaline non-lysosomal ceramidase C-terminal" evidence="2">
    <location>
        <begin position="27"/>
        <end position="170"/>
    </location>
</feature>
<dbReference type="GO" id="GO:0005576">
    <property type="term" value="C:extracellular region"/>
    <property type="evidence" value="ECO:0007669"/>
    <property type="project" value="TreeGrafter"/>
</dbReference>
<accession>A0A4W4E009</accession>